<evidence type="ECO:0000313" key="1">
    <source>
        <dbReference type="EMBL" id="EEF15129.1"/>
    </source>
</evidence>
<evidence type="ECO:0000313" key="2">
    <source>
        <dbReference type="Proteomes" id="UP000003082"/>
    </source>
</evidence>
<protein>
    <submittedName>
        <fullName evidence="1">Uncharacterized protein</fullName>
    </submittedName>
</protein>
<comment type="caution">
    <text evidence="1">The sequence shown here is derived from an EMBL/GenBank/DDBJ whole genome shotgun (WGS) entry which is preliminary data.</text>
</comment>
<sequence length="45" mass="5079">MSATRIASLKRRFKNKICPAAQANYIGLKSADLNLNAAFYFCRKL</sequence>
<proteinExistence type="predicted"/>
<name>B9CYG0_CAMRE</name>
<dbReference type="Proteomes" id="UP000003082">
    <property type="component" value="Unassembled WGS sequence"/>
</dbReference>
<gene>
    <name evidence="1" type="ORF">CAMRE0001_1780</name>
</gene>
<accession>B9CYG0</accession>
<organism evidence="1 2">
    <name type="scientific">Campylobacter rectus RM3267</name>
    <dbReference type="NCBI Taxonomy" id="553218"/>
    <lineage>
        <taxon>Bacteria</taxon>
        <taxon>Pseudomonadati</taxon>
        <taxon>Campylobacterota</taxon>
        <taxon>Epsilonproteobacteria</taxon>
        <taxon>Campylobacterales</taxon>
        <taxon>Campylobacteraceae</taxon>
        <taxon>Campylobacter</taxon>
    </lineage>
</organism>
<dbReference type="STRING" id="553218.CAMRE0001_1780"/>
<dbReference type="EMBL" id="ACFU01000002">
    <property type="protein sequence ID" value="EEF15129.1"/>
    <property type="molecule type" value="Genomic_DNA"/>
</dbReference>
<keyword evidence="2" id="KW-1185">Reference proteome</keyword>
<reference evidence="1 2" key="1">
    <citation type="submission" date="2008-08" db="EMBL/GenBank/DDBJ databases">
        <authorList>
            <person name="Madupu R."/>
            <person name="Durkin A.S."/>
            <person name="Torralba M."/>
            <person name="Methe B."/>
            <person name="Sutton G.G."/>
            <person name="Strausberg R.L."/>
            <person name="Nelson K.E."/>
        </authorList>
    </citation>
    <scope>NUCLEOTIDE SEQUENCE [LARGE SCALE GENOMIC DNA]</scope>
    <source>
        <strain evidence="1 2">RM3267</strain>
    </source>
</reference>
<dbReference type="AlphaFoldDB" id="B9CYG0"/>